<dbReference type="PANTHER" id="PTHR45985:SF8">
    <property type="entry name" value="CHITIN DEACETYLASE-LIKE 9, ISOFORM A"/>
    <property type="match status" value="1"/>
</dbReference>
<protein>
    <recommendedName>
        <fullName evidence="2">NodB homology domain-containing protein</fullName>
    </recommendedName>
</protein>
<dbReference type="GO" id="GO:0005975">
    <property type="term" value="P:carbohydrate metabolic process"/>
    <property type="evidence" value="ECO:0007669"/>
    <property type="project" value="InterPro"/>
</dbReference>
<dbReference type="Gene3D" id="3.20.20.370">
    <property type="entry name" value="Glycoside hydrolase/deacetylase"/>
    <property type="match status" value="1"/>
</dbReference>
<name>B4N5S4_DROWI</name>
<dbReference type="Pfam" id="PF01522">
    <property type="entry name" value="Polysacc_deac_1"/>
    <property type="match status" value="1"/>
</dbReference>
<feature type="signal peptide" evidence="1">
    <location>
        <begin position="1"/>
        <end position="22"/>
    </location>
</feature>
<organism evidence="3 4">
    <name type="scientific">Drosophila willistoni</name>
    <name type="common">Fruit fly</name>
    <dbReference type="NCBI Taxonomy" id="7260"/>
    <lineage>
        <taxon>Eukaryota</taxon>
        <taxon>Metazoa</taxon>
        <taxon>Ecdysozoa</taxon>
        <taxon>Arthropoda</taxon>
        <taxon>Hexapoda</taxon>
        <taxon>Insecta</taxon>
        <taxon>Pterygota</taxon>
        <taxon>Neoptera</taxon>
        <taxon>Endopterygota</taxon>
        <taxon>Diptera</taxon>
        <taxon>Brachycera</taxon>
        <taxon>Muscomorpha</taxon>
        <taxon>Ephydroidea</taxon>
        <taxon>Drosophilidae</taxon>
        <taxon>Drosophila</taxon>
        <taxon>Sophophora</taxon>
    </lineage>
</organism>
<dbReference type="SUPFAM" id="SSF88713">
    <property type="entry name" value="Glycoside hydrolase/deacetylase"/>
    <property type="match status" value="1"/>
</dbReference>
<dbReference type="PANTHER" id="PTHR45985">
    <property type="match status" value="1"/>
</dbReference>
<dbReference type="AlphaFoldDB" id="B4N5S4"/>
<dbReference type="PROSITE" id="PS51677">
    <property type="entry name" value="NODB"/>
    <property type="match status" value="1"/>
</dbReference>
<dbReference type="OrthoDB" id="504708at2759"/>
<accession>B4N5S4</accession>
<proteinExistence type="predicted"/>
<dbReference type="InParanoid" id="B4N5S4"/>
<reference evidence="3 4" key="1">
    <citation type="journal article" date="2007" name="Nature">
        <title>Evolution of genes and genomes on the Drosophila phylogeny.</title>
        <authorList>
            <consortium name="Drosophila 12 Genomes Consortium"/>
            <person name="Clark A.G."/>
            <person name="Eisen M.B."/>
            <person name="Smith D.R."/>
            <person name="Bergman C.M."/>
            <person name="Oliver B."/>
            <person name="Markow T.A."/>
            <person name="Kaufman T.C."/>
            <person name="Kellis M."/>
            <person name="Gelbart W."/>
            <person name="Iyer V.N."/>
            <person name="Pollard D.A."/>
            <person name="Sackton T.B."/>
            <person name="Larracuente A.M."/>
            <person name="Singh N.D."/>
            <person name="Abad J.P."/>
            <person name="Abt D.N."/>
            <person name="Adryan B."/>
            <person name="Aguade M."/>
            <person name="Akashi H."/>
            <person name="Anderson W.W."/>
            <person name="Aquadro C.F."/>
            <person name="Ardell D.H."/>
            <person name="Arguello R."/>
            <person name="Artieri C.G."/>
            <person name="Barbash D.A."/>
            <person name="Barker D."/>
            <person name="Barsanti P."/>
            <person name="Batterham P."/>
            <person name="Batzoglou S."/>
            <person name="Begun D."/>
            <person name="Bhutkar A."/>
            <person name="Blanco E."/>
            <person name="Bosak S.A."/>
            <person name="Bradley R.K."/>
            <person name="Brand A.D."/>
            <person name="Brent M.R."/>
            <person name="Brooks A.N."/>
            <person name="Brown R.H."/>
            <person name="Butlin R.K."/>
            <person name="Caggese C."/>
            <person name="Calvi B.R."/>
            <person name="Bernardo de Carvalho A."/>
            <person name="Caspi A."/>
            <person name="Castrezana S."/>
            <person name="Celniker S.E."/>
            <person name="Chang J.L."/>
            <person name="Chapple C."/>
            <person name="Chatterji S."/>
            <person name="Chinwalla A."/>
            <person name="Civetta A."/>
            <person name="Clifton S.W."/>
            <person name="Comeron J.M."/>
            <person name="Costello J.C."/>
            <person name="Coyne J.A."/>
            <person name="Daub J."/>
            <person name="David R.G."/>
            <person name="Delcher A.L."/>
            <person name="Delehaunty K."/>
            <person name="Do C.B."/>
            <person name="Ebling H."/>
            <person name="Edwards K."/>
            <person name="Eickbush T."/>
            <person name="Evans J.D."/>
            <person name="Filipski A."/>
            <person name="Findeiss S."/>
            <person name="Freyhult E."/>
            <person name="Fulton L."/>
            <person name="Fulton R."/>
            <person name="Garcia A.C."/>
            <person name="Gardiner A."/>
            <person name="Garfield D.A."/>
            <person name="Garvin B.E."/>
            <person name="Gibson G."/>
            <person name="Gilbert D."/>
            <person name="Gnerre S."/>
            <person name="Godfrey J."/>
            <person name="Good R."/>
            <person name="Gotea V."/>
            <person name="Gravely B."/>
            <person name="Greenberg A.J."/>
            <person name="Griffiths-Jones S."/>
            <person name="Gross S."/>
            <person name="Guigo R."/>
            <person name="Gustafson E.A."/>
            <person name="Haerty W."/>
            <person name="Hahn M.W."/>
            <person name="Halligan D.L."/>
            <person name="Halpern A.L."/>
            <person name="Halter G.M."/>
            <person name="Han M.V."/>
            <person name="Heger A."/>
            <person name="Hillier L."/>
            <person name="Hinrichs A.S."/>
            <person name="Holmes I."/>
            <person name="Hoskins R.A."/>
            <person name="Hubisz M.J."/>
            <person name="Hultmark D."/>
            <person name="Huntley M.A."/>
            <person name="Jaffe D.B."/>
            <person name="Jagadeeshan S."/>
            <person name="Jeck W.R."/>
            <person name="Johnson J."/>
            <person name="Jones C.D."/>
            <person name="Jordan W.C."/>
            <person name="Karpen G.H."/>
            <person name="Kataoka E."/>
            <person name="Keightley P.D."/>
            <person name="Kheradpour P."/>
            <person name="Kirkness E.F."/>
            <person name="Koerich L.B."/>
            <person name="Kristiansen K."/>
            <person name="Kudrna D."/>
            <person name="Kulathinal R.J."/>
            <person name="Kumar S."/>
            <person name="Kwok R."/>
            <person name="Lander E."/>
            <person name="Langley C.H."/>
            <person name="Lapoint R."/>
            <person name="Lazzaro B.P."/>
            <person name="Lee S.J."/>
            <person name="Levesque L."/>
            <person name="Li R."/>
            <person name="Lin C.F."/>
            <person name="Lin M.F."/>
            <person name="Lindblad-Toh K."/>
            <person name="Llopart A."/>
            <person name="Long M."/>
            <person name="Low L."/>
            <person name="Lozovsky E."/>
            <person name="Lu J."/>
            <person name="Luo M."/>
            <person name="Machado C.A."/>
            <person name="Makalowski W."/>
            <person name="Marzo M."/>
            <person name="Matsuda M."/>
            <person name="Matzkin L."/>
            <person name="McAllister B."/>
            <person name="McBride C.S."/>
            <person name="McKernan B."/>
            <person name="McKernan K."/>
            <person name="Mendez-Lago M."/>
            <person name="Minx P."/>
            <person name="Mollenhauer M.U."/>
            <person name="Montooth K."/>
            <person name="Mount S.M."/>
            <person name="Mu X."/>
            <person name="Myers E."/>
            <person name="Negre B."/>
            <person name="Newfeld S."/>
            <person name="Nielsen R."/>
            <person name="Noor M.A."/>
            <person name="O'Grady P."/>
            <person name="Pachter L."/>
            <person name="Papaceit M."/>
            <person name="Parisi M.J."/>
            <person name="Parisi M."/>
            <person name="Parts L."/>
            <person name="Pedersen J.S."/>
            <person name="Pesole G."/>
            <person name="Phillippy A.M."/>
            <person name="Ponting C.P."/>
            <person name="Pop M."/>
            <person name="Porcelli D."/>
            <person name="Powell J.R."/>
            <person name="Prohaska S."/>
            <person name="Pruitt K."/>
            <person name="Puig M."/>
            <person name="Quesneville H."/>
            <person name="Ram K.R."/>
            <person name="Rand D."/>
            <person name="Rasmussen M.D."/>
            <person name="Reed L.K."/>
            <person name="Reenan R."/>
            <person name="Reily A."/>
            <person name="Remington K.A."/>
            <person name="Rieger T.T."/>
            <person name="Ritchie M.G."/>
            <person name="Robin C."/>
            <person name="Rogers Y.H."/>
            <person name="Rohde C."/>
            <person name="Rozas J."/>
            <person name="Rubenfield M.J."/>
            <person name="Ruiz A."/>
            <person name="Russo S."/>
            <person name="Salzberg S.L."/>
            <person name="Sanchez-Gracia A."/>
            <person name="Saranga D.J."/>
            <person name="Sato H."/>
            <person name="Schaeffer S.W."/>
            <person name="Schatz M.C."/>
            <person name="Schlenke T."/>
            <person name="Schwartz R."/>
            <person name="Segarra C."/>
            <person name="Singh R.S."/>
            <person name="Sirot L."/>
            <person name="Sirota M."/>
            <person name="Sisneros N.B."/>
            <person name="Smith C.D."/>
            <person name="Smith T.F."/>
            <person name="Spieth J."/>
            <person name="Stage D.E."/>
            <person name="Stark A."/>
            <person name="Stephan W."/>
            <person name="Strausberg R.L."/>
            <person name="Strempel S."/>
            <person name="Sturgill D."/>
            <person name="Sutton G."/>
            <person name="Sutton G.G."/>
            <person name="Tao W."/>
            <person name="Teichmann S."/>
            <person name="Tobari Y.N."/>
            <person name="Tomimura Y."/>
            <person name="Tsolas J.M."/>
            <person name="Valente V.L."/>
            <person name="Venter E."/>
            <person name="Venter J.C."/>
            <person name="Vicario S."/>
            <person name="Vieira F.G."/>
            <person name="Vilella A.J."/>
            <person name="Villasante A."/>
            <person name="Walenz B."/>
            <person name="Wang J."/>
            <person name="Wasserman M."/>
            <person name="Watts T."/>
            <person name="Wilson D."/>
            <person name="Wilson R.K."/>
            <person name="Wing R.A."/>
            <person name="Wolfner M.F."/>
            <person name="Wong A."/>
            <person name="Wong G.K."/>
            <person name="Wu C.I."/>
            <person name="Wu G."/>
            <person name="Yamamoto D."/>
            <person name="Yang H.P."/>
            <person name="Yang S.P."/>
            <person name="Yorke J.A."/>
            <person name="Yoshida K."/>
            <person name="Zdobnov E."/>
            <person name="Zhang P."/>
            <person name="Zhang Y."/>
            <person name="Zimin A.V."/>
            <person name="Baldwin J."/>
            <person name="Abdouelleil A."/>
            <person name="Abdulkadir J."/>
            <person name="Abebe A."/>
            <person name="Abera B."/>
            <person name="Abreu J."/>
            <person name="Acer S.C."/>
            <person name="Aftuck L."/>
            <person name="Alexander A."/>
            <person name="An P."/>
            <person name="Anderson E."/>
            <person name="Anderson S."/>
            <person name="Arachi H."/>
            <person name="Azer M."/>
            <person name="Bachantsang P."/>
            <person name="Barry A."/>
            <person name="Bayul T."/>
            <person name="Berlin A."/>
            <person name="Bessette D."/>
            <person name="Bloom T."/>
            <person name="Blye J."/>
            <person name="Boguslavskiy L."/>
            <person name="Bonnet C."/>
            <person name="Boukhgalter B."/>
            <person name="Bourzgui I."/>
            <person name="Brown A."/>
            <person name="Cahill P."/>
            <person name="Channer S."/>
            <person name="Cheshatsang Y."/>
            <person name="Chuda L."/>
            <person name="Citroen M."/>
            <person name="Collymore A."/>
            <person name="Cooke P."/>
            <person name="Costello M."/>
            <person name="D'Aco K."/>
            <person name="Daza R."/>
            <person name="De Haan G."/>
            <person name="DeGray S."/>
            <person name="DeMaso C."/>
            <person name="Dhargay N."/>
            <person name="Dooley K."/>
            <person name="Dooley E."/>
            <person name="Doricent M."/>
            <person name="Dorje P."/>
            <person name="Dorjee K."/>
            <person name="Dupes A."/>
            <person name="Elong R."/>
            <person name="Falk J."/>
            <person name="Farina A."/>
            <person name="Faro S."/>
            <person name="Ferguson D."/>
            <person name="Fisher S."/>
            <person name="Foley C.D."/>
            <person name="Franke A."/>
            <person name="Friedrich D."/>
            <person name="Gadbois L."/>
            <person name="Gearin G."/>
            <person name="Gearin C.R."/>
            <person name="Giannoukos G."/>
            <person name="Goode T."/>
            <person name="Graham J."/>
            <person name="Grandbois E."/>
            <person name="Grewal S."/>
            <person name="Gyaltsen K."/>
            <person name="Hafez N."/>
            <person name="Hagos B."/>
            <person name="Hall J."/>
            <person name="Henson C."/>
            <person name="Hollinger A."/>
            <person name="Honan T."/>
            <person name="Huard M.D."/>
            <person name="Hughes L."/>
            <person name="Hurhula B."/>
            <person name="Husby M.E."/>
            <person name="Kamat A."/>
            <person name="Kanga B."/>
            <person name="Kashin S."/>
            <person name="Khazanovich D."/>
            <person name="Kisner P."/>
            <person name="Lance K."/>
            <person name="Lara M."/>
            <person name="Lee W."/>
            <person name="Lennon N."/>
            <person name="Letendre F."/>
            <person name="LeVine R."/>
            <person name="Lipovsky A."/>
            <person name="Liu X."/>
            <person name="Liu J."/>
            <person name="Liu S."/>
            <person name="Lokyitsang T."/>
            <person name="Lokyitsang Y."/>
            <person name="Lubonja R."/>
            <person name="Lui A."/>
            <person name="MacDonald P."/>
            <person name="Magnisalis V."/>
            <person name="Maru K."/>
            <person name="Matthews C."/>
            <person name="McCusker W."/>
            <person name="McDonough S."/>
            <person name="Mehta T."/>
            <person name="Meldrim J."/>
            <person name="Meneus L."/>
            <person name="Mihai O."/>
            <person name="Mihalev A."/>
            <person name="Mihova T."/>
            <person name="Mittelman R."/>
            <person name="Mlenga V."/>
            <person name="Montmayeur A."/>
            <person name="Mulrain L."/>
            <person name="Navidi A."/>
            <person name="Naylor J."/>
            <person name="Negash T."/>
            <person name="Nguyen T."/>
            <person name="Nguyen N."/>
            <person name="Nicol R."/>
            <person name="Norbu C."/>
            <person name="Norbu N."/>
            <person name="Novod N."/>
            <person name="O'Neill B."/>
            <person name="Osman S."/>
            <person name="Markiewicz E."/>
            <person name="Oyono O.L."/>
            <person name="Patti C."/>
            <person name="Phunkhang P."/>
            <person name="Pierre F."/>
            <person name="Priest M."/>
            <person name="Raghuraman S."/>
            <person name="Rege F."/>
            <person name="Reyes R."/>
            <person name="Rise C."/>
            <person name="Rogov P."/>
            <person name="Ross K."/>
            <person name="Ryan E."/>
            <person name="Settipalli S."/>
            <person name="Shea T."/>
            <person name="Sherpa N."/>
            <person name="Shi L."/>
            <person name="Shih D."/>
            <person name="Sparrow T."/>
            <person name="Spaulding J."/>
            <person name="Stalker J."/>
            <person name="Stange-Thomann N."/>
            <person name="Stavropoulos S."/>
            <person name="Stone C."/>
            <person name="Strader C."/>
            <person name="Tesfaye S."/>
            <person name="Thomson T."/>
            <person name="Thoulutsang Y."/>
            <person name="Thoulutsang D."/>
            <person name="Topham K."/>
            <person name="Topping I."/>
            <person name="Tsamla T."/>
            <person name="Vassiliev H."/>
            <person name="Vo A."/>
            <person name="Wangchuk T."/>
            <person name="Wangdi T."/>
            <person name="Weiand M."/>
            <person name="Wilkinson J."/>
            <person name="Wilson A."/>
            <person name="Yadav S."/>
            <person name="Young G."/>
            <person name="Yu Q."/>
            <person name="Zembek L."/>
            <person name="Zhong D."/>
            <person name="Zimmer A."/>
            <person name="Zwirko Z."/>
            <person name="Jaffe D.B."/>
            <person name="Alvarez P."/>
            <person name="Brockman W."/>
            <person name="Butler J."/>
            <person name="Chin C."/>
            <person name="Gnerre S."/>
            <person name="Grabherr M."/>
            <person name="Kleber M."/>
            <person name="Mauceli E."/>
            <person name="MacCallum I."/>
        </authorList>
    </citation>
    <scope>NUCLEOTIDE SEQUENCE [LARGE SCALE GENOMIC DNA]</scope>
    <source>
        <strain evidence="4">Tucson 14030-0811.24</strain>
    </source>
</reference>
<dbReference type="PhylomeDB" id="B4N5S4"/>
<dbReference type="Proteomes" id="UP000007798">
    <property type="component" value="Unassembled WGS sequence"/>
</dbReference>
<evidence type="ECO:0000313" key="3">
    <source>
        <dbReference type="EMBL" id="EDW79713.1"/>
    </source>
</evidence>
<dbReference type="KEGG" id="dwi:6646177"/>
<dbReference type="eggNOG" id="ENOG502R90A">
    <property type="taxonomic scope" value="Eukaryota"/>
</dbReference>
<sequence>MKSISTWLLIGLLLVLAITSQAKPKKTKNKQKQIDGELVKAESCKAANCKLPDCRCSGVTLPRSKFAGQEKEIPQFVTITFDDAVNVVNYAQYELLFNDLTNPDGCPASGTFFLSHEYTDYTRVNALYNAGHEIALHSVSHGDGTDYWRKADVATIEKEFGNQLDILETFAKVDRKSVRGMRLPFLQISGNNTFEAARRLGLTYDSSWPTQQFKDPAMWPYTLDYLSEQDCQIGPCPDASIPGFWVNPMVTWTDLEGYSCSMIDACVYPPEDNIDDLVDWMMENFNRHYEGNRAPFGMYLHAAWFARGRNYFAAFRKFIHKLTTYPDVYLTSISRMLEYVKKPVLGKPFKKCPILPTTECQARQCNVRKVSTGEERYMSVCDKCPTVYPWLDNPLGQ</sequence>
<keyword evidence="4" id="KW-1185">Reference proteome</keyword>
<gene>
    <name evidence="3" type="primary">Dwil\GK17872</name>
    <name evidence="3" type="ORF">Dwil_GK17872</name>
</gene>
<dbReference type="InterPro" id="IPR011330">
    <property type="entry name" value="Glyco_hydro/deAcase_b/a-brl"/>
</dbReference>
<keyword evidence="1" id="KW-0732">Signal</keyword>
<evidence type="ECO:0000259" key="2">
    <source>
        <dbReference type="PROSITE" id="PS51677"/>
    </source>
</evidence>
<dbReference type="CDD" id="cd10975">
    <property type="entry name" value="CE4_CDA_like_2"/>
    <property type="match status" value="1"/>
</dbReference>
<feature type="chain" id="PRO_5002815717" description="NodB homology domain-containing protein" evidence="1">
    <location>
        <begin position="23"/>
        <end position="397"/>
    </location>
</feature>
<evidence type="ECO:0000313" key="4">
    <source>
        <dbReference type="Proteomes" id="UP000007798"/>
    </source>
</evidence>
<dbReference type="EMBL" id="CH964154">
    <property type="protein sequence ID" value="EDW79713.1"/>
    <property type="molecule type" value="Genomic_DNA"/>
</dbReference>
<dbReference type="HOGENOM" id="CLU_022576_0_0_1"/>
<evidence type="ECO:0000256" key="1">
    <source>
        <dbReference type="SAM" id="SignalP"/>
    </source>
</evidence>
<dbReference type="InterPro" id="IPR052740">
    <property type="entry name" value="CE4"/>
</dbReference>
<dbReference type="InterPro" id="IPR002509">
    <property type="entry name" value="NODB_dom"/>
</dbReference>
<dbReference type="GO" id="GO:0016810">
    <property type="term" value="F:hydrolase activity, acting on carbon-nitrogen (but not peptide) bonds"/>
    <property type="evidence" value="ECO:0007669"/>
    <property type="project" value="InterPro"/>
</dbReference>
<dbReference type="STRING" id="7260.B4N5S4"/>
<dbReference type="OMA" id="SRAPFGM"/>
<feature type="domain" description="NodB homology" evidence="2">
    <location>
        <begin position="75"/>
        <end position="331"/>
    </location>
</feature>
<keyword evidence="3" id="KW-0378">Hydrolase</keyword>